<dbReference type="Gene3D" id="2.60.120.10">
    <property type="entry name" value="Jelly Rolls"/>
    <property type="match status" value="1"/>
</dbReference>
<dbReference type="Proteomes" id="UP000266091">
    <property type="component" value="Unassembled WGS sequence"/>
</dbReference>
<dbReference type="AlphaFoldDB" id="A0A388SCQ0"/>
<dbReference type="OrthoDB" id="9152738at2"/>
<accession>A0A388SCQ0</accession>
<dbReference type="InterPro" id="IPR018490">
    <property type="entry name" value="cNMP-bd_dom_sf"/>
</dbReference>
<organism evidence="1 2">
    <name type="scientific">Mesosutterella multiformis</name>
    <dbReference type="NCBI Taxonomy" id="2259133"/>
    <lineage>
        <taxon>Bacteria</taxon>
        <taxon>Pseudomonadati</taxon>
        <taxon>Pseudomonadota</taxon>
        <taxon>Betaproteobacteria</taxon>
        <taxon>Burkholderiales</taxon>
        <taxon>Sutterellaceae</taxon>
        <taxon>Mesosutterella</taxon>
    </lineage>
</organism>
<dbReference type="EMBL" id="BGZJ01000001">
    <property type="protein sequence ID" value="GBO93269.1"/>
    <property type="molecule type" value="Genomic_DNA"/>
</dbReference>
<evidence type="ECO:0000313" key="1">
    <source>
        <dbReference type="EMBL" id="GBO93269.1"/>
    </source>
</evidence>
<dbReference type="InterPro" id="IPR014710">
    <property type="entry name" value="RmlC-like_jellyroll"/>
</dbReference>
<evidence type="ECO:0000313" key="2">
    <source>
        <dbReference type="Proteomes" id="UP000266091"/>
    </source>
</evidence>
<comment type="caution">
    <text evidence="1">The sequence shown here is derived from an EMBL/GenBank/DDBJ whole genome shotgun (WGS) entry which is preliminary data.</text>
</comment>
<protein>
    <recommendedName>
        <fullName evidence="3">Cyclic nucleotide-binding domain-containing protein</fullName>
    </recommendedName>
</protein>
<dbReference type="SUPFAM" id="SSF51206">
    <property type="entry name" value="cAMP-binding domain-like"/>
    <property type="match status" value="1"/>
</dbReference>
<evidence type="ECO:0008006" key="3">
    <source>
        <dbReference type="Google" id="ProtNLM"/>
    </source>
</evidence>
<proteinExistence type="predicted"/>
<sequence>MDSRPVPWFAPKVSPALNTIVRNLGHRVDKSKGDVLYETGSMFERLMYVQSGTAARAVLMPGFEDTPFFVLLALQGSLIGCVETLYSKDSVMRRQWAVNNCEVLTIPKEILLKLADHEPSWHKELAGYNAATTLADRIGLMVTREGDPHQRLGSFIYAYCSRSGLPIDEELRDEKKDWLALPSFPPRKLIGQVIGCETSLIDKVVEDWQNEGSLKKIHRNALMRRTKLCEYFYWLQRFI</sequence>
<name>A0A388SCQ0_9BURK</name>
<keyword evidence="2" id="KW-1185">Reference proteome</keyword>
<dbReference type="RefSeq" id="WP_125064641.1">
    <property type="nucleotide sequence ID" value="NZ_BGZJ01000001.1"/>
</dbReference>
<gene>
    <name evidence="1" type="ORF">MESMUL_06230</name>
</gene>
<reference evidence="1 2" key="1">
    <citation type="journal article" date="2018" name="Int. J. Syst. Evol. Microbiol.">
        <title>Mesosutterella multiformis gen. nov., sp. nov., a member of the family Sutterellaceae and Sutterella megalosphaeroides sp. nov., isolated from human faeces.</title>
        <authorList>
            <person name="Sakamoto M."/>
            <person name="Ikeyama N."/>
            <person name="Kunihiro T."/>
            <person name="Iino T."/>
            <person name="Yuki M."/>
            <person name="Ohkuma M."/>
        </authorList>
    </citation>
    <scope>NUCLEOTIDE SEQUENCE [LARGE SCALE GENOMIC DNA]</scope>
    <source>
        <strain evidence="1 2">4NBBH2</strain>
    </source>
</reference>